<dbReference type="PANTHER" id="PTHR47957:SF3">
    <property type="entry name" value="ATP-DEPENDENT HELICASE HRQ1"/>
    <property type="match status" value="1"/>
</dbReference>
<evidence type="ECO:0000313" key="5">
    <source>
        <dbReference type="EMBL" id="MBB6029481.1"/>
    </source>
</evidence>
<dbReference type="InterPro" id="IPR018973">
    <property type="entry name" value="MZB"/>
</dbReference>
<keyword evidence="5" id="KW-0378">Hydrolase</keyword>
<organism evidence="5 6">
    <name type="scientific">Oceanithermus desulfurans</name>
    <dbReference type="NCBI Taxonomy" id="227924"/>
    <lineage>
        <taxon>Bacteria</taxon>
        <taxon>Thermotogati</taxon>
        <taxon>Deinococcota</taxon>
        <taxon>Deinococci</taxon>
        <taxon>Thermales</taxon>
        <taxon>Thermaceae</taxon>
        <taxon>Oceanithermus</taxon>
    </lineage>
</organism>
<dbReference type="PROSITE" id="PS51192">
    <property type="entry name" value="HELICASE_ATP_BIND_1"/>
    <property type="match status" value="1"/>
</dbReference>
<dbReference type="InterPro" id="IPR001650">
    <property type="entry name" value="Helicase_C-like"/>
</dbReference>
<dbReference type="GO" id="GO:0004386">
    <property type="term" value="F:helicase activity"/>
    <property type="evidence" value="ECO:0007669"/>
    <property type="project" value="UniProtKB-KW"/>
</dbReference>
<dbReference type="Pfam" id="PF09369">
    <property type="entry name" value="MZB"/>
    <property type="match status" value="1"/>
</dbReference>
<name>A0ABR6P0F9_9DEIN</name>
<dbReference type="Proteomes" id="UP000587579">
    <property type="component" value="Unassembled WGS sequence"/>
</dbReference>
<keyword evidence="5" id="KW-0347">Helicase</keyword>
<dbReference type="CDD" id="cd18797">
    <property type="entry name" value="SF2_C_Hrq"/>
    <property type="match status" value="1"/>
</dbReference>
<protein>
    <submittedName>
        <fullName evidence="5">DEAD/DEAH box helicase domain-containing protein</fullName>
    </submittedName>
</protein>
<dbReference type="PANTHER" id="PTHR47957">
    <property type="entry name" value="ATP-DEPENDENT HELICASE HRQ1"/>
    <property type="match status" value="1"/>
</dbReference>
<feature type="domain" description="Helicase C-terminal" evidence="4">
    <location>
        <begin position="273"/>
        <end position="426"/>
    </location>
</feature>
<sequence>MLPLAVEPFGGYRAWLETLPGYAGQVAFHRVLPARPPDVVPYEGAFKPVLARLGLAPYAHQAEAFEKLEAGANVVMATPTASGKSLVFQAPVLAAMQQGGTALFLYPTKALARDQRSRLETLADPFDLAERVFTYDGDTPPARRRKAREQGLALLTNPDMLHFGILPRHPAWAGFLGRLRYVVIDEAHYHRGVFGSHVALILRRLLRLAEHYGARPQLIAASATIANPAAHAAALSGRPFEAIAASGRFSELEFVVWQPRALDASGDRRRSANLEAAELAVWAATHDLKTLIFTGSRKTAELIGRYTRGTAVEDKIRSYRAGYTAAERTRLEEAFRAGELAVLVSTSALELGIDIGGLDAVVMVGYPGSVNAFWQRAGRAGRGRERALTLWIPREDPLDEYFLRRPELLLGSPPESAVADWQNPYLYPPHLHCAAFELPVDETEPLYRPELLEDEPLVRRKRRVHTPFKAPHRRLTLRGSGVTFTLRDAEGRALGQLDERQAYWEAHPGAVYLHQGESYLVRNLDPRKREIVLLPGLEDYYTQPRARTEIEVYPEHAREVRPGVWVGRVRMQEQVTGYVKKRYVTEAVLEEVEQPMPEVAFDTEAVWFHPPVEALAAEQVPGGIHALEHAMIGLLPLFVLAERGDVGGVSYPVYPRPLPSGEGAVVFIYDGYPGGVGYVRAGAEQWERWLQATVELLGGCPCEDGCPRCVLSPKCGNGNQFLDKQAALELAERLAGRRFLPKP</sequence>
<evidence type="ECO:0000259" key="3">
    <source>
        <dbReference type="PROSITE" id="PS51192"/>
    </source>
</evidence>
<dbReference type="CDD" id="cd17923">
    <property type="entry name" value="DEXHc_Hrq1-like"/>
    <property type="match status" value="1"/>
</dbReference>
<keyword evidence="6" id="KW-1185">Reference proteome</keyword>
<dbReference type="InterPro" id="IPR014001">
    <property type="entry name" value="Helicase_ATP-bd"/>
</dbReference>
<dbReference type="InterPro" id="IPR027417">
    <property type="entry name" value="P-loop_NTPase"/>
</dbReference>
<dbReference type="SUPFAM" id="SSF52540">
    <property type="entry name" value="P-loop containing nucleoside triphosphate hydrolases"/>
    <property type="match status" value="1"/>
</dbReference>
<keyword evidence="2" id="KW-0067">ATP-binding</keyword>
<accession>A0ABR6P0F9</accession>
<dbReference type="Pfam" id="PF00271">
    <property type="entry name" value="Helicase_C"/>
    <property type="match status" value="1"/>
</dbReference>
<evidence type="ECO:0000256" key="1">
    <source>
        <dbReference type="ARBA" id="ARBA00022741"/>
    </source>
</evidence>
<dbReference type="Pfam" id="PF00270">
    <property type="entry name" value="DEAD"/>
    <property type="match status" value="1"/>
</dbReference>
<dbReference type="RefSeq" id="WP_183677611.1">
    <property type="nucleotide sequence ID" value="NZ_JACHEZ010000003.1"/>
</dbReference>
<comment type="caution">
    <text evidence="5">The sequence shown here is derived from an EMBL/GenBank/DDBJ whole genome shotgun (WGS) entry which is preliminary data.</text>
</comment>
<dbReference type="EMBL" id="JACHEZ010000003">
    <property type="protein sequence ID" value="MBB6029481.1"/>
    <property type="molecule type" value="Genomic_DNA"/>
</dbReference>
<evidence type="ECO:0000256" key="2">
    <source>
        <dbReference type="ARBA" id="ARBA00022840"/>
    </source>
</evidence>
<dbReference type="SMART" id="SM00487">
    <property type="entry name" value="DEXDc"/>
    <property type="match status" value="1"/>
</dbReference>
<proteinExistence type="predicted"/>
<dbReference type="Gene3D" id="3.40.50.300">
    <property type="entry name" value="P-loop containing nucleotide triphosphate hydrolases"/>
    <property type="match status" value="2"/>
</dbReference>
<dbReference type="SMART" id="SM00490">
    <property type="entry name" value="HELICc"/>
    <property type="match status" value="1"/>
</dbReference>
<gene>
    <name evidence="5" type="ORF">HNQ05_000848</name>
</gene>
<feature type="domain" description="Helicase ATP-binding" evidence="3">
    <location>
        <begin position="65"/>
        <end position="243"/>
    </location>
</feature>
<dbReference type="PROSITE" id="PS51194">
    <property type="entry name" value="HELICASE_CTER"/>
    <property type="match status" value="1"/>
</dbReference>
<evidence type="ECO:0000259" key="4">
    <source>
        <dbReference type="PROSITE" id="PS51194"/>
    </source>
</evidence>
<reference evidence="5 6" key="1">
    <citation type="submission" date="2020-08" db="EMBL/GenBank/DDBJ databases">
        <title>Genomic Encyclopedia of Type Strains, Phase IV (KMG-IV): sequencing the most valuable type-strain genomes for metagenomic binning, comparative biology and taxonomic classification.</title>
        <authorList>
            <person name="Goeker M."/>
        </authorList>
    </citation>
    <scope>NUCLEOTIDE SEQUENCE [LARGE SCALE GENOMIC DNA]</scope>
    <source>
        <strain evidence="5 6">DSM 15757</strain>
    </source>
</reference>
<evidence type="ECO:0000313" key="6">
    <source>
        <dbReference type="Proteomes" id="UP000587579"/>
    </source>
</evidence>
<keyword evidence="1" id="KW-0547">Nucleotide-binding</keyword>
<dbReference type="InterPro" id="IPR011545">
    <property type="entry name" value="DEAD/DEAH_box_helicase_dom"/>
</dbReference>